<organism evidence="2 3">
    <name type="scientific">Caerostris extrusa</name>
    <name type="common">Bark spider</name>
    <name type="synonym">Caerostris bankana</name>
    <dbReference type="NCBI Taxonomy" id="172846"/>
    <lineage>
        <taxon>Eukaryota</taxon>
        <taxon>Metazoa</taxon>
        <taxon>Ecdysozoa</taxon>
        <taxon>Arthropoda</taxon>
        <taxon>Chelicerata</taxon>
        <taxon>Arachnida</taxon>
        <taxon>Araneae</taxon>
        <taxon>Araneomorphae</taxon>
        <taxon>Entelegynae</taxon>
        <taxon>Araneoidea</taxon>
        <taxon>Araneidae</taxon>
        <taxon>Caerostris</taxon>
    </lineage>
</organism>
<evidence type="ECO:0000313" key="3">
    <source>
        <dbReference type="Proteomes" id="UP001054945"/>
    </source>
</evidence>
<evidence type="ECO:0000256" key="1">
    <source>
        <dbReference type="SAM" id="MobiDB-lite"/>
    </source>
</evidence>
<dbReference type="AlphaFoldDB" id="A0AAV4NTM6"/>
<keyword evidence="3" id="KW-1185">Reference proteome</keyword>
<feature type="region of interest" description="Disordered" evidence="1">
    <location>
        <begin position="1"/>
        <end position="25"/>
    </location>
</feature>
<dbReference type="Proteomes" id="UP001054945">
    <property type="component" value="Unassembled WGS sequence"/>
</dbReference>
<gene>
    <name evidence="2" type="ORF">CEXT_560991</name>
</gene>
<reference evidence="2 3" key="1">
    <citation type="submission" date="2021-06" db="EMBL/GenBank/DDBJ databases">
        <title>Caerostris extrusa draft genome.</title>
        <authorList>
            <person name="Kono N."/>
            <person name="Arakawa K."/>
        </authorList>
    </citation>
    <scope>NUCLEOTIDE SEQUENCE [LARGE SCALE GENOMIC DNA]</scope>
</reference>
<dbReference type="EMBL" id="BPLR01003594">
    <property type="protein sequence ID" value="GIX86472.1"/>
    <property type="molecule type" value="Genomic_DNA"/>
</dbReference>
<sequence length="96" mass="10366">MSSDPRDPFPLFAPSPVIEGTRPPPSLFRGRGWSEELNSRISGGAIFIFIFASVGFRRVAGLINGSNTGSETETLGDVGVGGEVFYHRRTRDLHGS</sequence>
<protein>
    <submittedName>
        <fullName evidence="2">Uncharacterized protein</fullName>
    </submittedName>
</protein>
<name>A0AAV4NTM6_CAEEX</name>
<accession>A0AAV4NTM6</accession>
<evidence type="ECO:0000313" key="2">
    <source>
        <dbReference type="EMBL" id="GIX86472.1"/>
    </source>
</evidence>
<proteinExistence type="predicted"/>
<comment type="caution">
    <text evidence="2">The sequence shown here is derived from an EMBL/GenBank/DDBJ whole genome shotgun (WGS) entry which is preliminary data.</text>
</comment>